<comment type="caution">
    <text evidence="2">The sequence shown here is derived from an EMBL/GenBank/DDBJ whole genome shotgun (WGS) entry which is preliminary data.</text>
</comment>
<dbReference type="InterPro" id="IPR002934">
    <property type="entry name" value="Polymerase_NTP_transf_dom"/>
</dbReference>
<feature type="domain" description="Polymerase nucleotidyl transferase" evidence="1">
    <location>
        <begin position="10"/>
        <end position="51"/>
    </location>
</feature>
<evidence type="ECO:0000313" key="3">
    <source>
        <dbReference type="Proteomes" id="UP000636918"/>
    </source>
</evidence>
<dbReference type="Gene3D" id="3.30.460.10">
    <property type="entry name" value="Beta Polymerase, domain 2"/>
    <property type="match status" value="1"/>
</dbReference>
<keyword evidence="3" id="KW-1185">Reference proteome</keyword>
<dbReference type="Pfam" id="PF01909">
    <property type="entry name" value="NTP_transf_2"/>
    <property type="match status" value="1"/>
</dbReference>
<dbReference type="EMBL" id="JAERSG010000004">
    <property type="protein sequence ID" value="MBL0748586.1"/>
    <property type="molecule type" value="Genomic_DNA"/>
</dbReference>
<sequence>MEHPAVDALAAELAQRGWVSDLWLHGSLATGDHRPGVSDIDLVAITTRPLDASRLREVDRVHRRLDATWPGSALGCAYVDGSRLDDLRVEHPTWTHGRLVERRLSSMVRAELLDIGRPLLGRDPAALLAPMSRDDIKAAVREELTGYWSWAVRRPWLFLDSRHADLALVSMARARTTIATGTLMTKTEALAQVRAPARVVDGLRRRRTAGSRRTPIAPLLAHHAWHDTRRTIGEHGRPG</sequence>
<dbReference type="InterPro" id="IPR043519">
    <property type="entry name" value="NT_sf"/>
</dbReference>
<gene>
    <name evidence="2" type="ORF">JI751_13290</name>
</gene>
<accession>A0ABS1LA87</accession>
<evidence type="ECO:0000259" key="1">
    <source>
        <dbReference type="Pfam" id="PF01909"/>
    </source>
</evidence>
<protein>
    <submittedName>
        <fullName evidence="2">Nucleotidyltransferase domain-containing protein</fullName>
    </submittedName>
</protein>
<evidence type="ECO:0000313" key="2">
    <source>
        <dbReference type="EMBL" id="MBL0748586.1"/>
    </source>
</evidence>
<organism evidence="2 3">
    <name type="scientific">Nocardioides baculatus</name>
    <dbReference type="NCBI Taxonomy" id="2801337"/>
    <lineage>
        <taxon>Bacteria</taxon>
        <taxon>Bacillati</taxon>
        <taxon>Actinomycetota</taxon>
        <taxon>Actinomycetes</taxon>
        <taxon>Propionibacteriales</taxon>
        <taxon>Nocardioidaceae</taxon>
        <taxon>Nocardioides</taxon>
    </lineage>
</organism>
<name>A0ABS1LA87_9ACTN</name>
<dbReference type="SUPFAM" id="SSF81301">
    <property type="entry name" value="Nucleotidyltransferase"/>
    <property type="match status" value="1"/>
</dbReference>
<dbReference type="Proteomes" id="UP000636918">
    <property type="component" value="Unassembled WGS sequence"/>
</dbReference>
<dbReference type="RefSeq" id="WP_201937328.1">
    <property type="nucleotide sequence ID" value="NZ_JAERSG010000004.1"/>
</dbReference>
<reference evidence="2 3" key="1">
    <citation type="submission" date="2021-01" db="EMBL/GenBank/DDBJ databases">
        <title>Genome seq and assembly of Nocardiodes sp. G10.</title>
        <authorList>
            <person name="Chhetri G."/>
        </authorList>
    </citation>
    <scope>NUCLEOTIDE SEQUENCE [LARGE SCALE GENOMIC DNA]</scope>
    <source>
        <strain evidence="2 3">G10</strain>
    </source>
</reference>
<dbReference type="CDD" id="cd05403">
    <property type="entry name" value="NT_KNTase_like"/>
    <property type="match status" value="1"/>
</dbReference>
<proteinExistence type="predicted"/>